<comment type="caution">
    <text evidence="2">The sequence shown here is derived from an EMBL/GenBank/DDBJ whole genome shotgun (WGS) entry which is preliminary data.</text>
</comment>
<accession>A0ABP8BUL6</accession>
<name>A0ABP8BUL6_9ACTN</name>
<evidence type="ECO:0000313" key="3">
    <source>
        <dbReference type="Proteomes" id="UP001501710"/>
    </source>
</evidence>
<organism evidence="2 3">
    <name type="scientific">Actinomadura meridiana</name>
    <dbReference type="NCBI Taxonomy" id="559626"/>
    <lineage>
        <taxon>Bacteria</taxon>
        <taxon>Bacillati</taxon>
        <taxon>Actinomycetota</taxon>
        <taxon>Actinomycetes</taxon>
        <taxon>Streptosporangiales</taxon>
        <taxon>Thermomonosporaceae</taxon>
        <taxon>Actinomadura</taxon>
    </lineage>
</organism>
<gene>
    <name evidence="2" type="ORF">GCM10022254_10300</name>
</gene>
<evidence type="ECO:0000313" key="2">
    <source>
        <dbReference type="EMBL" id="GAA4226164.1"/>
    </source>
</evidence>
<proteinExistence type="predicted"/>
<reference evidence="3" key="1">
    <citation type="journal article" date="2019" name="Int. J. Syst. Evol. Microbiol.">
        <title>The Global Catalogue of Microorganisms (GCM) 10K type strain sequencing project: providing services to taxonomists for standard genome sequencing and annotation.</title>
        <authorList>
            <consortium name="The Broad Institute Genomics Platform"/>
            <consortium name="The Broad Institute Genome Sequencing Center for Infectious Disease"/>
            <person name="Wu L."/>
            <person name="Ma J."/>
        </authorList>
    </citation>
    <scope>NUCLEOTIDE SEQUENCE [LARGE SCALE GENOMIC DNA]</scope>
    <source>
        <strain evidence="3">JCM 17440</strain>
    </source>
</reference>
<dbReference type="Proteomes" id="UP001501710">
    <property type="component" value="Unassembled WGS sequence"/>
</dbReference>
<evidence type="ECO:0000256" key="1">
    <source>
        <dbReference type="SAM" id="MobiDB-lite"/>
    </source>
</evidence>
<dbReference type="EMBL" id="BAABAS010000004">
    <property type="protein sequence ID" value="GAA4226164.1"/>
    <property type="molecule type" value="Genomic_DNA"/>
</dbReference>
<protein>
    <submittedName>
        <fullName evidence="2">Uncharacterized protein</fullName>
    </submittedName>
</protein>
<feature type="region of interest" description="Disordered" evidence="1">
    <location>
        <begin position="1"/>
        <end position="24"/>
    </location>
</feature>
<keyword evidence="3" id="KW-1185">Reference proteome</keyword>
<sequence>MPSEEPPAAPRYLDYDDPEPPRPSEWQTLRRPIGDALVFWGTLAALILASDWLC</sequence>